<dbReference type="Gene3D" id="2.150.10.10">
    <property type="entry name" value="Serralysin-like metalloprotease, C-terminal"/>
    <property type="match status" value="19"/>
</dbReference>
<accession>A0AAX2QE46</accession>
<feature type="domain" description="Haemolysin-type calcium binding-related" evidence="4">
    <location>
        <begin position="4127"/>
        <end position="4166"/>
    </location>
</feature>
<protein>
    <submittedName>
        <fullName evidence="5">Ca2+-binding RTX toxin-like protein</fullName>
    </submittedName>
</protein>
<reference evidence="5 6" key="1">
    <citation type="submission" date="2019-03" db="EMBL/GenBank/DDBJ databases">
        <title>Genomic Encyclopedia of Type Strains, Phase IV (KMG-V): Genome sequencing to study the core and pangenomes of soil and plant-associated prokaryotes.</title>
        <authorList>
            <person name="Whitman W."/>
        </authorList>
    </citation>
    <scope>NUCLEOTIDE SEQUENCE [LARGE SCALE GENOMIC DNA]</scope>
    <source>
        <strain evidence="5 6">FB403</strain>
    </source>
</reference>
<evidence type="ECO:0000259" key="4">
    <source>
        <dbReference type="Pfam" id="PF06594"/>
    </source>
</evidence>
<feature type="domain" description="Haemolysin-type calcium binding-related" evidence="4">
    <location>
        <begin position="3505"/>
        <end position="3537"/>
    </location>
</feature>
<evidence type="ECO:0000313" key="6">
    <source>
        <dbReference type="Proteomes" id="UP000295021"/>
    </source>
</evidence>
<sequence length="4423" mass="466180">MSISSELMMAILAMDAYNRGYGAGIQLDPSATRIGNAVIGSDSSILSTSSDNRLDVAAGFYAIAYDWNGTTVISYRGTNAETAANFATDALNGYIVGAGSSGNDQAYLAAEFFQKITNTTNLDPTTGRAILTGHSLGGGLAGFIASIYGQQAFIYDNMTFEIAADSAYSLASSWVPSSGLHNAVAEFIWGNFYNGFDPMQPVIGENIKDFAVSNELLAPLRAMFLQQTPVTNLDSHWVALDPLLTLKLHSQALLVSLQYAKETGHISWIPIADSLWAALFSEDIGKAAGFGTYQGTGPAAAKLFSAIAYSALDSGSLASDAGYEYVFGNTAIKALFDDADAVGWVAGNGGASDIVEAAIPGLMEAVAQFAGLMAIRKINYHQYENDPSASYHPEKGIIGLFDNDGIEVIGGDGAQLLTVNVSQDLWGLGKSSTEDEFIKIVGIQTILESLFEKGLGVVDETLISRAMHELYNDPSANDFSVPKAIGSLAFSLSDDPLILTLGDTVDGYDRYHAGLFAATDGDDQITGSDENNIIAGGDGDDTLTGHLGGDLLVGGNGSDTFIDSVTVTDHQTGRQNENDVYIGGNENVGLLTDFLEWLVGVTETDTVRYSVDNLTEDNPDTPADESALQHEGVRVTDLKIDHDFGGIEALEVTVEDRATGKAGTDILVSIDKIELSDRADELIVTDTGLDAPILIDMGKSGRIQSELPAGETVSPNAFIEKVDVVDYSRLSHGINYLNGVTSVHDDVNTLDNVFQWQGYDQELLTIVDYAAKGALGYNNALHVQGADQVKLSDHDDVLISADFGSMITTGAGQDKVWFTNGIGVTDLSGEDRIALGGVLTLYGGLKNEASEDPYAWGPYGTAYALNAEGELVIRNAFWHVTNPDGTPSDEVATMYVLNWKDRTTQGPGGQGEVGPGGIFLAEYHMSFVRFRDITQDMKGQYSVLGEGAFDLLGLMIKTMTGHYPWGGQDPLVLDLDGDGIELTALDRSKSKLDLDDDLYAESSGFVGKDDGVLVRDLNGDGKITGSDEMFGNATTSGLAALALLDGNHDGKVDANDRGLADFNGDGAVTAADSFSSLLVWQDANENHRTDAGELKGVVERGIASINVTPDTATTTQTVNGNTIASTAGYTLADGTVRTIADVVLKLDNQNTTYVGTPIQVSQSVHDLADLKGRGTLVSLHEAMSVLPAAETAVRAAVQTLTSPVLSALREAIRPILTAWAEGSPVKIGANIITGTAGLAAYDDLAIVRKDGNVVDYAWGVSSSGDDTSDIPGIRMASGVIVSSSEGTSGRGELSGLLSQWTGGGSSIVVTIGTELRNGVSVSYLDYRNGDDYLRIYNYQKADWSSGLASSATHTLGSGIAVDTVAGTDFSFYERLIGESLQAFFDVPDSAIAGYQAVAAFLDKMDDALNLFAVRLAVQSGPLAHYFESIDYNAQSDGFMSKSGSQIAAVFTALLADAEQSSNAVSWLTEWKPFFDVFLSDYSRGSASQKNTYAFLAQNMLNAVEQNAGGISVVDFAHAFGMAQDLFFTGTGEVNGSGQDDILIVDGGETVVRGGRGSDNYVIGRSFGSTEIFDDDGLGGSVDTIRFSAHNAGDIIASREGIDLLLTDKVTGAVLRITNEFEGRWPGLTVSDASHDFGINQIVFKDGSVWTKVDIAEAVSKIDDASTHLTGTEDIDVLQGGKGDDLLEGGGDTDIYRYGRGDGQDTIHDFEGNAFRNDQDMLQFLDGIRSDDLIFQRDGASNDLVIRFKNSPLDQITIQGQFAATYTGPYGTWYMNRIDLFTFDDGSSLTSDQVASIVLQAHSTDGNDELYGMEREDILRAGKGDDFISGGNQNDLYLYALGDGHDVIQDRMTNILSGTDDFLRFGAGIDREDITFGRVDGDRHSIVIYVNGGEGSITLQNEFAYAASGVFGDIFFDRIERIDFTSGDQSIAWYQIATTVIAGQKTDGADVIEGFDIDDVLDGGAGNDTLYGYNGNDTYVWGRGYGNDQIQERGAGALNGGDYDKIIFHDYVSADDIVLSRTPGASDIIITLKDTGETLTLIEQVSYNAINYRPDQVDEIHFSDGVIWYASDIRAHYLLDAKTDGDDHIYGFWTNNTLDGGAGNDILEGGDGSDTYVFGYGYGHDEIRENYGIVTYDDDDAVRFAAGVDLDDVTFQRSGEYDLLISLAGSSDTLLITSEFYVGVWDMNDVERFLFADGTQITREQISQRMIEAQSTSGDDTINGFELDDTINGGGGNDIINAGKGADSITGGRGNDVIDGGGWSDSYYYSRGDGNDTIVDGDWSGGSDRLFFKDVNSSEVSLVRNGNSLLIVIAESAPGVGDGGSVLLKDTIDGFYERGIETISFADGISWSRDVFVPMVINQQGTPGNDTITGSNIADTLAGGKGDDTINGGGGYDTYVYARGDGNDTMFDGDWSGNGDRLLFVDINPGNISLLRHGNSLKILIAETAPGAGDGGSILFQDTVDGFYEKGFETIQFANGTVWTNDQVRQMLVDQATTAGNDTITGTGRGDTLRGSAGDDTLNGGGGGDAYVYARGDGNDTMFDGDWSGNGDQIRFVDVNPNEVTLVRQGNDLKILIRESVAGAGDGGSILFQDTVNGFYEKGFETIRFANGTIWTNDQVRQMLMDQAATAGNDTINGSDRADILHGDAGDDTLTGRGGSDLYVWAHGDGSDTIIEGDWSGTGDRLQLSDVNAQDVTYLRNGNDIVIIIRESAPGAGDGGSISLPYFLDGYYERGVESVLFADGTIYTRAEILPLLPIIQATAGNDSIDGSNGDDTFEGGLGNDVLNGLGGNDTYRYSRGDGADTVIEGSAGGADDRLVFTNINSTEVSLSRNGTDLTITIPKSTPTVNDAGSVLLRAALDGDQGGVETVVFADGVEWTKNDIRVKLLGAVSTTGNDTITGFSSGDDITGGLGNDTINGAGGNDVYHYARGDGNDVITEAIANGMADTLAFNGIFASDVSWGRSGTDLVLTIAPSVAGGTDGSTITLKGALDANAEQGIERFVFADGAVWTFVDFAAQVVNVAGTTAAETVNGTNGSDIIRANADSDVINGGGGSDVYLYQRGDGNDTINDDANGGSNDRLVLADINPAAVSLVRNGIDVSLVIALTVAGGADGGTILIKNELDEYYARGLEQVVFADGTVWSRADLRTMVLQQAGTASNDVIDGFNIADTIRGGKGDDTLNGQGSNDTYLYARGDGNDTITDYENAGDDDRLVFNNINASDVTLVRTGIDLKLVVAESAAGVGDAGSIVLKNMLDDYYARGVDKVVFADGTAWTRADFRTKVLQQASTDGNDIIDGFNVADTIRGGKGNDSLNGQGNNDTYIYARGDGNDTITEWDSAGDDDRLVFSDINASDVTLVRSGIDLKLMVAGVGDGGSILLKNMLDEYYARGVDKVVFADGTILTRADFRTTVLQQAVTDGNDTIDGFNVADTIRGGRGDDSLNGQGSNDSYLYARGDGNDAITEYENAGDDDRLVFNNINASDVTLVRTGIDLKLVVAESAAGVGDAGSIVLKNMLDDYYARGVDKVVFADGTIWTRATIRTKLLAQAATDGKNTIDGFNVADTIHGGKGDDSLNGQGNNDTYVYTRGDGNDVITEYENAGGSDRLVFADANAADVTLVRNGNDVTVLVAESAVGAGNAGSITLKASLQDYYGRGVDAIVFADGTTWSRADMIAHIAYVGGAAGNETISGSSDADQIRAGAGNDTLVGGAGNDTYFYSAGDGNDILDEQTSGTDVDVLRLHDLLKSEVRFERSTSAPNDVMIRVLATGEAITLKNQFNLAGGVESIVFADGETLGGAAGSLDAALTDLVAIYGTAGNDSLPGTVDSDTYVYLGGNDIIDDQTTGTSSDVLRLDGLLRSEIRFERNGSAPNDVILRVLATGETITLKNQFNAAGGVESIIFKDGEVLGGAAGALDTAIKGLVSIVGTAGNDTLVGTSDADIFIGGEGDDRFNSGAGSDIYVYAKGDGNDYIDDESSSTVDVDILRLTDLNAADVFLSRAGGHSIVTVVETGHTITFDEQFYNSAYWGLEKIEFADGTTWDRAQIQAASWLRGTAGNDTLTGTSGNDTFIGGTGDDRFNSGAGSDVYIYAKGDGNDYIDDESGSTTETDVLHLTNLNVSDVSFARVGVHSVMTVIETGQTVTLDEQFYNTAYWGLERIEFADGTVWDRAQSQAASWIRGTVAGETLAGTTGNDTLSGGGGNDTINGVAGNDTLYGDPGNDTLNGGDGNDAHFGGAGDDLLIGNLGVDTFDGGDGNDTLDFSYYTTASHTIDLAAGLVTFSDASPAEQIVSIENVVGGSGVNDIRGSLADNKLDGGAGNDVISGNDGNDILIGGSGDDTLTGGSGNDAFVFRAGFGKDTVTDFVAGVASDDFIDVNTSVFADFASVMAAATQVGADTLITHNSSNIITLKNVALTSLHHDDFHFTTAA</sequence>
<proteinExistence type="predicted"/>
<feature type="domain" description="Haemolysin-type calcium binding-related" evidence="4">
    <location>
        <begin position="2026"/>
        <end position="2068"/>
    </location>
</feature>
<dbReference type="InterPro" id="IPR010566">
    <property type="entry name" value="Haemolys_ca-bd"/>
</dbReference>
<evidence type="ECO:0000313" key="5">
    <source>
        <dbReference type="EMBL" id="TCU18651.1"/>
    </source>
</evidence>
<feature type="domain" description="Haemolysin-type calcium binding-related" evidence="4">
    <location>
        <begin position="3757"/>
        <end position="3794"/>
    </location>
</feature>
<feature type="domain" description="Haemolysin-type calcium binding-related" evidence="4">
    <location>
        <begin position="2161"/>
        <end position="2204"/>
    </location>
</feature>
<dbReference type="InterPro" id="IPR029058">
    <property type="entry name" value="AB_hydrolase_fold"/>
</dbReference>
<dbReference type="Pfam" id="PF06594">
    <property type="entry name" value="HCBP_related"/>
    <property type="match status" value="9"/>
</dbReference>
<dbReference type="Proteomes" id="UP000295021">
    <property type="component" value="Unassembled WGS sequence"/>
</dbReference>
<evidence type="ECO:0000256" key="3">
    <source>
        <dbReference type="SAM" id="MobiDB-lite"/>
    </source>
</evidence>
<name>A0AAX2QE46_9HYPH</name>
<dbReference type="InterPro" id="IPR050557">
    <property type="entry name" value="RTX_toxin/Mannuronan_C5-epim"/>
</dbReference>
<dbReference type="Gene3D" id="3.40.50.1820">
    <property type="entry name" value="alpha/beta hydrolase"/>
    <property type="match status" value="1"/>
</dbReference>
<feature type="domain" description="Haemolysin-type calcium binding-related" evidence="4">
    <location>
        <begin position="1742"/>
        <end position="1792"/>
    </location>
</feature>
<feature type="domain" description="Haemolysin-type calcium binding-related" evidence="4">
    <location>
        <begin position="4001"/>
        <end position="4040"/>
    </location>
</feature>
<evidence type="ECO:0000256" key="1">
    <source>
        <dbReference type="ARBA" id="ARBA00004613"/>
    </source>
</evidence>
<dbReference type="EMBL" id="SMBI01000014">
    <property type="protein sequence ID" value="TCU18651.1"/>
    <property type="molecule type" value="Genomic_DNA"/>
</dbReference>
<organism evidence="5 6">
    <name type="scientific">Rhizobium laguerreae</name>
    <dbReference type="NCBI Taxonomy" id="1076926"/>
    <lineage>
        <taxon>Bacteria</taxon>
        <taxon>Pseudomonadati</taxon>
        <taxon>Pseudomonadota</taxon>
        <taxon>Alphaproteobacteria</taxon>
        <taxon>Hyphomicrobiales</taxon>
        <taxon>Rhizobiaceae</taxon>
        <taxon>Rhizobium/Agrobacterium group</taxon>
        <taxon>Rhizobium</taxon>
    </lineage>
</organism>
<dbReference type="SUPFAM" id="SSF51120">
    <property type="entry name" value="beta-Roll"/>
    <property type="match status" value="22"/>
</dbReference>
<dbReference type="SUPFAM" id="SSF53474">
    <property type="entry name" value="alpha/beta-Hydrolases"/>
    <property type="match status" value="1"/>
</dbReference>
<dbReference type="PRINTS" id="PR00313">
    <property type="entry name" value="CABNDNGRPT"/>
</dbReference>
<feature type="region of interest" description="Disordered" evidence="3">
    <location>
        <begin position="4204"/>
        <end position="4225"/>
    </location>
</feature>
<dbReference type="PANTHER" id="PTHR38340">
    <property type="entry name" value="S-LAYER PROTEIN"/>
    <property type="match status" value="1"/>
</dbReference>
<feature type="domain" description="Haemolysin-type calcium binding-related" evidence="4">
    <location>
        <begin position="3869"/>
        <end position="3907"/>
    </location>
</feature>
<dbReference type="InterPro" id="IPR001343">
    <property type="entry name" value="Hemolysn_Ca-bd"/>
</dbReference>
<dbReference type="GO" id="GO:0005509">
    <property type="term" value="F:calcium ion binding"/>
    <property type="evidence" value="ECO:0007669"/>
    <property type="project" value="InterPro"/>
</dbReference>
<feature type="domain" description="Haemolysin-type calcium binding-related" evidence="4">
    <location>
        <begin position="3113"/>
        <end position="3145"/>
    </location>
</feature>
<evidence type="ECO:0000256" key="2">
    <source>
        <dbReference type="ARBA" id="ARBA00022525"/>
    </source>
</evidence>
<comment type="subcellular location">
    <subcellularLocation>
        <location evidence="1">Secreted</location>
    </subcellularLocation>
</comment>
<dbReference type="Pfam" id="PF00353">
    <property type="entry name" value="HemolysinCabind"/>
    <property type="match status" value="23"/>
</dbReference>
<dbReference type="InterPro" id="IPR018511">
    <property type="entry name" value="Hemolysin-typ_Ca-bd_CS"/>
</dbReference>
<gene>
    <name evidence="5" type="ORF">EV131_114158</name>
</gene>
<comment type="caution">
    <text evidence="5">The sequence shown here is derived from an EMBL/GenBank/DDBJ whole genome shotgun (WGS) entry which is preliminary data.</text>
</comment>
<dbReference type="PROSITE" id="PS00330">
    <property type="entry name" value="HEMOLYSIN_CALCIUM"/>
    <property type="match status" value="11"/>
</dbReference>
<dbReference type="InterPro" id="IPR011049">
    <property type="entry name" value="Serralysin-like_metalloprot_C"/>
</dbReference>
<dbReference type="GO" id="GO:0005576">
    <property type="term" value="C:extracellular region"/>
    <property type="evidence" value="ECO:0007669"/>
    <property type="project" value="UniProtKB-SubCell"/>
</dbReference>
<dbReference type="PANTHER" id="PTHR38340:SF1">
    <property type="entry name" value="S-LAYER PROTEIN"/>
    <property type="match status" value="1"/>
</dbReference>
<keyword evidence="2" id="KW-0964">Secreted</keyword>